<evidence type="ECO:0000256" key="3">
    <source>
        <dbReference type="ARBA" id="ARBA00022729"/>
    </source>
</evidence>
<dbReference type="SUPFAM" id="SSF53850">
    <property type="entry name" value="Periplasmic binding protein-like II"/>
    <property type="match status" value="1"/>
</dbReference>
<sequence>MLENNIDDGSTSWSRRKWLKAVGLGGAVGSLAGCLGVEDENGDDEYFVLPAIGNIEQAHFNVWSLDNQLFFETGMLWEELAYFSADESDWYPQFAEDWTFDMDAGTVTFDLRDNLEWHDGTTVTADHAVDHFRLAEVWGDEIWDYATDVHAPEEHTLEFEVDPVAPSLIEHVFLGDMFTRWLYTHPELHREFIERAEDATTDEELSDINEDLANYSIDGDEAIEAGLGNGPVELVEVTDSRIVMEPYDNYPIGWEGDNDMNWAGFEIVDFGDSEADFHQAAIADNIHGFTGDAPGEVRNSMDDHWEIMTGPQEGFQTIQFSPDSHWGEDTEESRALRQALAYMYDPTEYVDIFGEEIMDYPDPNNVTGLNSPMDEEWLGGIVDDFTNYGNSDEGWIQEDLAEEYMEEAGYEREDDQWVDADSGDPLSVEILYPVDFAANVPSYENIVEQFNRFGIEAEGIGEDFTTLQTQIMPEHDFEIAVYTSGPAAPHAVSSYRNTIGDVSAPDTTRWNNQLSEVTVPWPPGDDENDLETVDIDERIEGLNNAQDEDEVNEYVEELGWIYNQWVHGIQTCTEFRLNYVATDKWDWGVEMDDPRIRSEQPWMYLTRTGHLRSTSE</sequence>
<dbReference type="Proteomes" id="UP000434101">
    <property type="component" value="Unassembled WGS sequence"/>
</dbReference>
<comment type="caution">
    <text evidence="5">The sequence shown here is derived from an EMBL/GenBank/DDBJ whole genome shotgun (WGS) entry which is preliminary data.</text>
</comment>
<reference evidence="5 6" key="1">
    <citation type="submission" date="2020-01" db="EMBL/GenBank/DDBJ databases">
        <title>Natronorubrum sp. JWXQ-INN 674 isolated from Inner Mongolia Autonomous Region of China.</title>
        <authorList>
            <person name="Xue Q."/>
        </authorList>
    </citation>
    <scope>NUCLEOTIDE SEQUENCE [LARGE SCALE GENOMIC DNA]</scope>
    <source>
        <strain evidence="5 6">JWXQ-INN-674</strain>
    </source>
</reference>
<dbReference type="Pfam" id="PF00496">
    <property type="entry name" value="SBP_bac_5"/>
    <property type="match status" value="1"/>
</dbReference>
<proteinExistence type="inferred from homology"/>
<dbReference type="InterPro" id="IPR039424">
    <property type="entry name" value="SBP_5"/>
</dbReference>
<dbReference type="GO" id="GO:0015833">
    <property type="term" value="P:peptide transport"/>
    <property type="evidence" value="ECO:0007669"/>
    <property type="project" value="TreeGrafter"/>
</dbReference>
<comment type="similarity">
    <text evidence="1">Belongs to the bacterial solute-binding protein 5 family.</text>
</comment>
<evidence type="ECO:0000259" key="4">
    <source>
        <dbReference type="Pfam" id="PF00496"/>
    </source>
</evidence>
<feature type="domain" description="Solute-binding protein family 5" evidence="4">
    <location>
        <begin position="91"/>
        <end position="497"/>
    </location>
</feature>
<dbReference type="AlphaFoldDB" id="A0A6B0VHB2"/>
<organism evidence="5 6">
    <name type="scientific">Natronorubrum halalkaliphilum</name>
    <dbReference type="NCBI Taxonomy" id="2691917"/>
    <lineage>
        <taxon>Archaea</taxon>
        <taxon>Methanobacteriati</taxon>
        <taxon>Methanobacteriota</taxon>
        <taxon>Stenosarchaea group</taxon>
        <taxon>Halobacteria</taxon>
        <taxon>Halobacteriales</taxon>
        <taxon>Natrialbaceae</taxon>
        <taxon>Natronorubrum</taxon>
    </lineage>
</organism>
<evidence type="ECO:0000313" key="6">
    <source>
        <dbReference type="Proteomes" id="UP000434101"/>
    </source>
</evidence>
<dbReference type="Gene3D" id="3.40.190.10">
    <property type="entry name" value="Periplasmic binding protein-like II"/>
    <property type="match status" value="1"/>
</dbReference>
<evidence type="ECO:0000313" key="5">
    <source>
        <dbReference type="EMBL" id="MXV60495.1"/>
    </source>
</evidence>
<keyword evidence="2" id="KW-0813">Transport</keyword>
<name>A0A6B0VHB2_9EURY</name>
<dbReference type="GO" id="GO:1904680">
    <property type="term" value="F:peptide transmembrane transporter activity"/>
    <property type="evidence" value="ECO:0007669"/>
    <property type="project" value="TreeGrafter"/>
</dbReference>
<dbReference type="Gene3D" id="3.10.105.10">
    <property type="entry name" value="Dipeptide-binding Protein, Domain 3"/>
    <property type="match status" value="1"/>
</dbReference>
<keyword evidence="6" id="KW-1185">Reference proteome</keyword>
<accession>A0A6B0VHB2</accession>
<evidence type="ECO:0000256" key="1">
    <source>
        <dbReference type="ARBA" id="ARBA00005695"/>
    </source>
</evidence>
<dbReference type="InterPro" id="IPR000914">
    <property type="entry name" value="SBP_5_dom"/>
</dbReference>
<dbReference type="RefSeq" id="WP_160061496.1">
    <property type="nucleotide sequence ID" value="NZ_WUYX01000002.1"/>
</dbReference>
<dbReference type="PANTHER" id="PTHR30290:SF9">
    <property type="entry name" value="OLIGOPEPTIDE-BINDING PROTEIN APPA"/>
    <property type="match status" value="1"/>
</dbReference>
<evidence type="ECO:0000256" key="2">
    <source>
        <dbReference type="ARBA" id="ARBA00022448"/>
    </source>
</evidence>
<dbReference type="EMBL" id="WUYX01000002">
    <property type="protein sequence ID" value="MXV60495.1"/>
    <property type="molecule type" value="Genomic_DNA"/>
</dbReference>
<gene>
    <name evidence="5" type="ORF">GS429_00095</name>
</gene>
<dbReference type="OrthoDB" id="233597at2157"/>
<dbReference type="PANTHER" id="PTHR30290">
    <property type="entry name" value="PERIPLASMIC BINDING COMPONENT OF ABC TRANSPORTER"/>
    <property type="match status" value="1"/>
</dbReference>
<protein>
    <recommendedName>
        <fullName evidence="4">Solute-binding protein family 5 domain-containing protein</fullName>
    </recommendedName>
</protein>
<keyword evidence="3" id="KW-0732">Signal</keyword>